<evidence type="ECO:0000256" key="2">
    <source>
        <dbReference type="ARBA" id="ARBA00023315"/>
    </source>
</evidence>
<keyword evidence="5" id="KW-1185">Reference proteome</keyword>
<name>A0ABN1LQG3_9ALTE</name>
<dbReference type="PROSITE" id="PS51186">
    <property type="entry name" value="GNAT"/>
    <property type="match status" value="1"/>
</dbReference>
<gene>
    <name evidence="4" type="ORF">GCM10009114_30830</name>
</gene>
<accession>A0ABN1LQG3</accession>
<dbReference type="Pfam" id="PF00583">
    <property type="entry name" value="Acetyltransf_1"/>
    <property type="match status" value="1"/>
</dbReference>
<dbReference type="Gene3D" id="3.40.630.30">
    <property type="match status" value="1"/>
</dbReference>
<feature type="domain" description="N-acetyltransferase" evidence="3">
    <location>
        <begin position="4"/>
        <end position="181"/>
    </location>
</feature>
<evidence type="ECO:0000313" key="4">
    <source>
        <dbReference type="EMBL" id="GAA0859013.1"/>
    </source>
</evidence>
<sequence length="181" mass="19758">MTNFTNRVATPDDVPLIGELMRAAILENMKSFLSAAEIEAAQETMGVDLTLIQDQTYFVIETVKHDQSIMVGCGGWGKRKTLYGGDHTVGRDDSFSDPKVDAARIRAMYTHPSWTRCGIGTLLLELSEAAAREAGFSKIDLGATIPGEPFYLARGYVEVSRDTHITANGANSVVIKMEKTL</sequence>
<reference evidence="4 5" key="1">
    <citation type="journal article" date="2019" name="Int. J. Syst. Evol. Microbiol.">
        <title>The Global Catalogue of Microorganisms (GCM) 10K type strain sequencing project: providing services to taxonomists for standard genome sequencing and annotation.</title>
        <authorList>
            <consortium name="The Broad Institute Genomics Platform"/>
            <consortium name="The Broad Institute Genome Sequencing Center for Infectious Disease"/>
            <person name="Wu L."/>
            <person name="Ma J."/>
        </authorList>
    </citation>
    <scope>NUCLEOTIDE SEQUENCE [LARGE SCALE GENOMIC DNA]</scope>
    <source>
        <strain evidence="4 5">JCM 15896</strain>
    </source>
</reference>
<keyword evidence="2" id="KW-0012">Acyltransferase</keyword>
<dbReference type="Proteomes" id="UP001500359">
    <property type="component" value="Unassembled WGS sequence"/>
</dbReference>
<dbReference type="EMBL" id="BAAAFD010000010">
    <property type="protein sequence ID" value="GAA0859013.1"/>
    <property type="molecule type" value="Genomic_DNA"/>
</dbReference>
<dbReference type="RefSeq" id="WP_343861565.1">
    <property type="nucleotide sequence ID" value="NZ_BAAAFD010000010.1"/>
</dbReference>
<dbReference type="CDD" id="cd04301">
    <property type="entry name" value="NAT_SF"/>
    <property type="match status" value="1"/>
</dbReference>
<keyword evidence="1" id="KW-0808">Transferase</keyword>
<organism evidence="4 5">
    <name type="scientific">Aliiglaciecola litoralis</name>
    <dbReference type="NCBI Taxonomy" id="582857"/>
    <lineage>
        <taxon>Bacteria</taxon>
        <taxon>Pseudomonadati</taxon>
        <taxon>Pseudomonadota</taxon>
        <taxon>Gammaproteobacteria</taxon>
        <taxon>Alteromonadales</taxon>
        <taxon>Alteromonadaceae</taxon>
        <taxon>Aliiglaciecola</taxon>
    </lineage>
</organism>
<dbReference type="InterPro" id="IPR000182">
    <property type="entry name" value="GNAT_dom"/>
</dbReference>
<dbReference type="InterPro" id="IPR016181">
    <property type="entry name" value="Acyl_CoA_acyltransferase"/>
</dbReference>
<dbReference type="InterPro" id="IPR050832">
    <property type="entry name" value="Bact_Acetyltransf"/>
</dbReference>
<dbReference type="PANTHER" id="PTHR43877:SF1">
    <property type="entry name" value="ACETYLTRANSFERASE"/>
    <property type="match status" value="1"/>
</dbReference>
<evidence type="ECO:0000256" key="1">
    <source>
        <dbReference type="ARBA" id="ARBA00022679"/>
    </source>
</evidence>
<comment type="caution">
    <text evidence="4">The sequence shown here is derived from an EMBL/GenBank/DDBJ whole genome shotgun (WGS) entry which is preliminary data.</text>
</comment>
<evidence type="ECO:0000259" key="3">
    <source>
        <dbReference type="PROSITE" id="PS51186"/>
    </source>
</evidence>
<protein>
    <submittedName>
        <fullName evidence="4">GNAT family N-acetyltransferase</fullName>
    </submittedName>
</protein>
<dbReference type="SUPFAM" id="SSF55729">
    <property type="entry name" value="Acyl-CoA N-acyltransferases (Nat)"/>
    <property type="match status" value="1"/>
</dbReference>
<evidence type="ECO:0000313" key="5">
    <source>
        <dbReference type="Proteomes" id="UP001500359"/>
    </source>
</evidence>
<dbReference type="PANTHER" id="PTHR43877">
    <property type="entry name" value="AMINOALKYLPHOSPHONATE N-ACETYLTRANSFERASE-RELATED-RELATED"/>
    <property type="match status" value="1"/>
</dbReference>
<proteinExistence type="predicted"/>